<dbReference type="Pfam" id="PF02737">
    <property type="entry name" value="3HCDH_N"/>
    <property type="match status" value="1"/>
</dbReference>
<dbReference type="GO" id="GO:0005777">
    <property type="term" value="C:peroxisome"/>
    <property type="evidence" value="ECO:0007669"/>
    <property type="project" value="TreeGrafter"/>
</dbReference>
<accession>A0AAE1QR06</accession>
<dbReference type="InterPro" id="IPR006176">
    <property type="entry name" value="3-OHacyl-CoA_DH_NAD-bd"/>
</dbReference>
<dbReference type="GO" id="GO:0003857">
    <property type="term" value="F:(3S)-3-hydroxyacyl-CoA dehydrogenase (NAD+) activity"/>
    <property type="evidence" value="ECO:0007669"/>
    <property type="project" value="TreeGrafter"/>
</dbReference>
<dbReference type="GO" id="GO:0016853">
    <property type="term" value="F:isomerase activity"/>
    <property type="evidence" value="ECO:0007669"/>
    <property type="project" value="UniProtKB-KW"/>
</dbReference>
<gene>
    <name evidence="5" type="ORF">RND71_042510</name>
</gene>
<comment type="caution">
    <text evidence="5">The sequence shown here is derived from an EMBL/GenBank/DDBJ whole genome shotgun (WGS) entry which is preliminary data.</text>
</comment>
<dbReference type="GO" id="GO:0016829">
    <property type="term" value="F:lyase activity"/>
    <property type="evidence" value="ECO:0007669"/>
    <property type="project" value="UniProtKB-KW"/>
</dbReference>
<evidence type="ECO:0000256" key="2">
    <source>
        <dbReference type="ARBA" id="ARBA00023239"/>
    </source>
</evidence>
<dbReference type="SUPFAM" id="SSF52096">
    <property type="entry name" value="ClpP/crotonase"/>
    <property type="match status" value="1"/>
</dbReference>
<dbReference type="Pfam" id="PF00378">
    <property type="entry name" value="ECH_1"/>
    <property type="match status" value="1"/>
</dbReference>
<dbReference type="CDD" id="cd06558">
    <property type="entry name" value="crotonase-like"/>
    <property type="match status" value="1"/>
</dbReference>
<dbReference type="SUPFAM" id="SSF51735">
    <property type="entry name" value="NAD(P)-binding Rossmann-fold domains"/>
    <property type="match status" value="1"/>
</dbReference>
<sequence length="291" mass="31591">MVCPRHNNHERPNIIGGLKTKFKRDDCNVILVVDGGGWKRKLGGWRQEKAIEELKRCYQEAIDSDNKPSVAAIQGFALGGSLELAMGCSARIATSKAELGLPELKLGVIPGCGGGYSFKEVVLSTTAKGLLHVFLAERATSKVPGVTDIGLKPQRIEKVAVFGGGLMGSGIATDLIISNIHVVLKEINHEYLLKAVKSVEANLQGLVTRGELNQDKMKSTLSLLKGALDYEDLKNVDMVIEPISVTDKEILEMKFFPVVNEACRVIAEGIVVRASDIDIASVHGYKFHSER</sequence>
<dbReference type="AlphaFoldDB" id="A0AAE1QR06"/>
<evidence type="ECO:0000313" key="6">
    <source>
        <dbReference type="Proteomes" id="UP001291623"/>
    </source>
</evidence>
<keyword evidence="3" id="KW-0511">Multifunctional enzyme</keyword>
<keyword evidence="6" id="KW-1185">Reference proteome</keyword>
<proteinExistence type="predicted"/>
<evidence type="ECO:0000256" key="3">
    <source>
        <dbReference type="ARBA" id="ARBA00023268"/>
    </source>
</evidence>
<dbReference type="GO" id="GO:0006635">
    <property type="term" value="P:fatty acid beta-oxidation"/>
    <property type="evidence" value="ECO:0007669"/>
    <property type="project" value="TreeGrafter"/>
</dbReference>
<feature type="domain" description="3-hydroxyacyl-CoA dehydrogenase NAD binding" evidence="4">
    <location>
        <begin position="158"/>
        <end position="260"/>
    </location>
</feature>
<dbReference type="InterPro" id="IPR029045">
    <property type="entry name" value="ClpP/crotonase-like_dom_sf"/>
</dbReference>
<name>A0AAE1QR06_9SOLA</name>
<keyword evidence="1" id="KW-0413">Isomerase</keyword>
<dbReference type="GO" id="GO:0070403">
    <property type="term" value="F:NAD+ binding"/>
    <property type="evidence" value="ECO:0007669"/>
    <property type="project" value="InterPro"/>
</dbReference>
<reference evidence="5" key="1">
    <citation type="submission" date="2023-12" db="EMBL/GenBank/DDBJ databases">
        <title>Genome assembly of Anisodus tanguticus.</title>
        <authorList>
            <person name="Wang Y.-J."/>
        </authorList>
    </citation>
    <scope>NUCLEOTIDE SEQUENCE</scope>
    <source>
        <strain evidence="5">KB-2021</strain>
        <tissue evidence="5">Leaf</tissue>
    </source>
</reference>
<dbReference type="Proteomes" id="UP001291623">
    <property type="component" value="Unassembled WGS sequence"/>
</dbReference>
<dbReference type="PANTHER" id="PTHR23309:SF34">
    <property type="entry name" value="PEROXISOMAL FATTY ACID BETA-OXIDATION MULTIFUNCTIONAL PROTEIN AIM1-LIKE"/>
    <property type="match status" value="1"/>
</dbReference>
<protein>
    <recommendedName>
        <fullName evidence="4">3-hydroxyacyl-CoA dehydrogenase NAD binding domain-containing protein</fullName>
    </recommendedName>
</protein>
<dbReference type="EMBL" id="JAVYJV010000024">
    <property type="protein sequence ID" value="KAK4338023.1"/>
    <property type="molecule type" value="Genomic_DNA"/>
</dbReference>
<dbReference type="InterPro" id="IPR001753">
    <property type="entry name" value="Enoyl-CoA_hydra/iso"/>
</dbReference>
<dbReference type="Gene3D" id="3.40.50.720">
    <property type="entry name" value="NAD(P)-binding Rossmann-like Domain"/>
    <property type="match status" value="1"/>
</dbReference>
<evidence type="ECO:0000259" key="4">
    <source>
        <dbReference type="Pfam" id="PF02737"/>
    </source>
</evidence>
<evidence type="ECO:0000256" key="1">
    <source>
        <dbReference type="ARBA" id="ARBA00023235"/>
    </source>
</evidence>
<dbReference type="PANTHER" id="PTHR23309">
    <property type="entry name" value="3-HYDROXYACYL-COA DEHYROGENASE"/>
    <property type="match status" value="1"/>
</dbReference>
<dbReference type="InterPro" id="IPR036291">
    <property type="entry name" value="NAD(P)-bd_dom_sf"/>
</dbReference>
<evidence type="ECO:0000313" key="5">
    <source>
        <dbReference type="EMBL" id="KAK4338023.1"/>
    </source>
</evidence>
<keyword evidence="2" id="KW-0456">Lyase</keyword>
<organism evidence="5 6">
    <name type="scientific">Anisodus tanguticus</name>
    <dbReference type="NCBI Taxonomy" id="243964"/>
    <lineage>
        <taxon>Eukaryota</taxon>
        <taxon>Viridiplantae</taxon>
        <taxon>Streptophyta</taxon>
        <taxon>Embryophyta</taxon>
        <taxon>Tracheophyta</taxon>
        <taxon>Spermatophyta</taxon>
        <taxon>Magnoliopsida</taxon>
        <taxon>eudicotyledons</taxon>
        <taxon>Gunneridae</taxon>
        <taxon>Pentapetalae</taxon>
        <taxon>asterids</taxon>
        <taxon>lamiids</taxon>
        <taxon>Solanales</taxon>
        <taxon>Solanaceae</taxon>
        <taxon>Solanoideae</taxon>
        <taxon>Hyoscyameae</taxon>
        <taxon>Anisodus</taxon>
    </lineage>
</organism>
<dbReference type="Gene3D" id="3.90.226.10">
    <property type="entry name" value="2-enoyl-CoA Hydratase, Chain A, domain 1"/>
    <property type="match status" value="1"/>
</dbReference>